<evidence type="ECO:0000256" key="1">
    <source>
        <dbReference type="ARBA" id="ARBA00004141"/>
    </source>
</evidence>
<dbReference type="PROSITE" id="PS50850">
    <property type="entry name" value="MFS"/>
    <property type="match status" value="1"/>
</dbReference>
<protein>
    <submittedName>
        <fullName evidence="8">Membrane protein</fullName>
    </submittedName>
</protein>
<feature type="domain" description="Major facilitator superfamily (MFS) profile" evidence="7">
    <location>
        <begin position="51"/>
        <end position="513"/>
    </location>
</feature>
<name>K0KTY7_WICCF</name>
<dbReference type="GO" id="GO:0022857">
    <property type="term" value="F:transmembrane transporter activity"/>
    <property type="evidence" value="ECO:0007669"/>
    <property type="project" value="InterPro"/>
</dbReference>
<reference evidence="8 9" key="1">
    <citation type="journal article" date="2012" name="Eukaryot. Cell">
        <title>Draft genome sequence of Wickerhamomyces ciferrii NRRL Y-1031 F-60-10.</title>
        <authorList>
            <person name="Schneider J."/>
            <person name="Andrea H."/>
            <person name="Blom J."/>
            <person name="Jaenicke S."/>
            <person name="Ruckert C."/>
            <person name="Schorsch C."/>
            <person name="Szczepanowski R."/>
            <person name="Farwick M."/>
            <person name="Goesmann A."/>
            <person name="Puhler A."/>
            <person name="Schaffer S."/>
            <person name="Tauch A."/>
            <person name="Kohler T."/>
            <person name="Brinkrolf K."/>
        </authorList>
    </citation>
    <scope>NUCLEOTIDE SEQUENCE [LARGE SCALE GENOMIC DNA]</scope>
    <source>
        <strain evidence="9">ATCC 14091 / BCRC 22168 / CBS 111 / JCM 3599 / NBRC 0793 / NRRL Y-1031 F-60-10</strain>
    </source>
</reference>
<proteinExistence type="predicted"/>
<evidence type="ECO:0000256" key="5">
    <source>
        <dbReference type="ARBA" id="ARBA00023136"/>
    </source>
</evidence>
<dbReference type="HOGENOM" id="CLU_001265_0_1_1"/>
<dbReference type="InParanoid" id="K0KTY7"/>
<feature type="transmembrane region" description="Helical" evidence="6">
    <location>
        <begin position="49"/>
        <end position="67"/>
    </location>
</feature>
<keyword evidence="3 6" id="KW-0812">Transmembrane</keyword>
<organism evidence="8 9">
    <name type="scientific">Wickerhamomyces ciferrii (strain ATCC 14091 / BCRC 22168 / CBS 111 / JCM 3599 / NBRC 0793 / NRRL Y-1031 F-60-10)</name>
    <name type="common">Yeast</name>
    <name type="synonym">Pichia ciferrii</name>
    <dbReference type="NCBI Taxonomy" id="1206466"/>
    <lineage>
        <taxon>Eukaryota</taxon>
        <taxon>Fungi</taxon>
        <taxon>Dikarya</taxon>
        <taxon>Ascomycota</taxon>
        <taxon>Saccharomycotina</taxon>
        <taxon>Saccharomycetes</taxon>
        <taxon>Phaffomycetales</taxon>
        <taxon>Wickerhamomycetaceae</taxon>
        <taxon>Wickerhamomyces</taxon>
    </lineage>
</organism>
<dbReference type="EMBL" id="CAIF01000158">
    <property type="protein sequence ID" value="CCH44859.1"/>
    <property type="molecule type" value="Genomic_DNA"/>
</dbReference>
<keyword evidence="5 6" id="KW-0472">Membrane</keyword>
<feature type="transmembrane region" description="Helical" evidence="6">
    <location>
        <begin position="330"/>
        <end position="351"/>
    </location>
</feature>
<evidence type="ECO:0000259" key="7">
    <source>
        <dbReference type="PROSITE" id="PS50850"/>
    </source>
</evidence>
<feature type="transmembrane region" description="Helical" evidence="6">
    <location>
        <begin position="357"/>
        <end position="375"/>
    </location>
</feature>
<evidence type="ECO:0000256" key="3">
    <source>
        <dbReference type="ARBA" id="ARBA00022692"/>
    </source>
</evidence>
<dbReference type="eggNOG" id="KOG2533">
    <property type="taxonomic scope" value="Eukaryota"/>
</dbReference>
<keyword evidence="4 6" id="KW-1133">Transmembrane helix</keyword>
<dbReference type="Gene3D" id="1.20.1250.20">
    <property type="entry name" value="MFS general substrate transporter like domains"/>
    <property type="match status" value="1"/>
</dbReference>
<keyword evidence="2" id="KW-0813">Transport</keyword>
<feature type="transmembrane region" description="Helical" evidence="6">
    <location>
        <begin position="87"/>
        <end position="110"/>
    </location>
</feature>
<dbReference type="STRING" id="1206466.K0KTY7"/>
<dbReference type="SUPFAM" id="SSF103473">
    <property type="entry name" value="MFS general substrate transporter"/>
    <property type="match status" value="1"/>
</dbReference>
<dbReference type="PANTHER" id="PTHR43791:SF32">
    <property type="entry name" value="MAJOR FACILITATOR SUPERFAMILY (MFS) PROFILE DOMAIN-CONTAINING PROTEIN"/>
    <property type="match status" value="1"/>
</dbReference>
<evidence type="ECO:0000313" key="9">
    <source>
        <dbReference type="Proteomes" id="UP000009328"/>
    </source>
</evidence>
<dbReference type="InterPro" id="IPR011701">
    <property type="entry name" value="MFS"/>
</dbReference>
<evidence type="ECO:0000256" key="4">
    <source>
        <dbReference type="ARBA" id="ARBA00022989"/>
    </source>
</evidence>
<evidence type="ECO:0000256" key="6">
    <source>
        <dbReference type="SAM" id="Phobius"/>
    </source>
</evidence>
<evidence type="ECO:0000256" key="2">
    <source>
        <dbReference type="ARBA" id="ARBA00022448"/>
    </source>
</evidence>
<comment type="caution">
    <text evidence="8">The sequence shown here is derived from an EMBL/GenBank/DDBJ whole genome shotgun (WGS) entry which is preliminary data.</text>
</comment>
<keyword evidence="9" id="KW-1185">Reference proteome</keyword>
<dbReference type="Pfam" id="PF07690">
    <property type="entry name" value="MFS_1"/>
    <property type="match status" value="1"/>
</dbReference>
<feature type="transmembrane region" description="Helical" evidence="6">
    <location>
        <begin position="452"/>
        <end position="475"/>
    </location>
</feature>
<feature type="transmembrane region" description="Helical" evidence="6">
    <location>
        <begin position="142"/>
        <end position="165"/>
    </location>
</feature>
<comment type="subcellular location">
    <subcellularLocation>
        <location evidence="1">Membrane</location>
        <topology evidence="1">Multi-pass membrane protein</topology>
    </subcellularLocation>
</comment>
<feature type="transmembrane region" description="Helical" evidence="6">
    <location>
        <begin position="177"/>
        <end position="199"/>
    </location>
</feature>
<dbReference type="PANTHER" id="PTHR43791">
    <property type="entry name" value="PERMEASE-RELATED"/>
    <property type="match status" value="1"/>
</dbReference>
<sequence length="513" mass="58156">MSNIVKEPTIDERSITHSDSDLNISQDKNQLSQTESLYPRQTLLKKLDFTILPTLSLIFFVFSLDRANLSQVLTDNFLEDLQITQNVTNAAVAILWGAICIGDIPSNIILSKIGAKYWIPLQVILWGIVSTFQAFIKTRQQFLATRFLLGLCESGFIPNSMAFLASYTTREEYGKRVVLYFYGNGFAGMFGPLIASGILKMRGYHDWPGWRWLWLIEGIFTIFIGLISFLLLPKSIDESSTVMFGELLNNDETECFIAQLKLQDRAINNSDQTSSRSKSITFGDVKETLKDWRIYPHFLMALTGLPAFQPTTTYGSLILKQLGFSTINSNLLAIPWGAGGLITTLVLVTISDKFKDRSLPMLIGSIWSWILAIIIKTKSQVYKRWSFYALYTIYQIAPSWHNINAAWIAENQITSQRRSVVLALYFMSANAAAIPGAQIFRANDSPNYPKGWIAILVLFVCLNVIIVLQRFQYVWSNKRKARKLKQLNELGELEYLDLIIPGDTSDLTFKHPL</sequence>
<feature type="transmembrane region" description="Helical" evidence="6">
    <location>
        <begin position="420"/>
        <end position="440"/>
    </location>
</feature>
<gene>
    <name evidence="8" type="ORF">BN7_4428</name>
</gene>
<evidence type="ECO:0000313" key="8">
    <source>
        <dbReference type="EMBL" id="CCH44859.1"/>
    </source>
</evidence>
<accession>K0KTY7</accession>
<feature type="transmembrane region" description="Helical" evidence="6">
    <location>
        <begin position="211"/>
        <end position="232"/>
    </location>
</feature>
<dbReference type="InterPro" id="IPR036259">
    <property type="entry name" value="MFS_trans_sf"/>
</dbReference>
<dbReference type="Proteomes" id="UP000009328">
    <property type="component" value="Unassembled WGS sequence"/>
</dbReference>
<dbReference type="GO" id="GO:0016020">
    <property type="term" value="C:membrane"/>
    <property type="evidence" value="ECO:0007669"/>
    <property type="project" value="UniProtKB-SubCell"/>
</dbReference>
<dbReference type="InterPro" id="IPR020846">
    <property type="entry name" value="MFS_dom"/>
</dbReference>
<dbReference type="AlphaFoldDB" id="K0KTY7"/>
<feature type="transmembrane region" description="Helical" evidence="6">
    <location>
        <begin position="117"/>
        <end position="136"/>
    </location>
</feature>